<evidence type="ECO:0000256" key="7">
    <source>
        <dbReference type="ARBA" id="ARBA00023170"/>
    </source>
</evidence>
<accession>A0A8D8VXG4</accession>
<feature type="transmembrane region" description="Helical" evidence="9">
    <location>
        <begin position="37"/>
        <end position="56"/>
    </location>
</feature>
<dbReference type="GO" id="GO:0004984">
    <property type="term" value="F:olfactory receptor activity"/>
    <property type="evidence" value="ECO:0007669"/>
    <property type="project" value="InterPro"/>
</dbReference>
<reference evidence="10" key="1">
    <citation type="submission" date="2021-05" db="EMBL/GenBank/DDBJ databases">
        <authorList>
            <person name="Alioto T."/>
            <person name="Alioto T."/>
            <person name="Gomez Garrido J."/>
        </authorList>
    </citation>
    <scope>NUCLEOTIDE SEQUENCE</scope>
</reference>
<evidence type="ECO:0000256" key="1">
    <source>
        <dbReference type="ARBA" id="ARBA00004141"/>
    </source>
</evidence>
<dbReference type="AlphaFoldDB" id="A0A8D8VXG4"/>
<dbReference type="Pfam" id="PF02949">
    <property type="entry name" value="7tm_6"/>
    <property type="match status" value="1"/>
</dbReference>
<protein>
    <submittedName>
        <fullName evidence="10">Uncharacterized protein</fullName>
    </submittedName>
</protein>
<evidence type="ECO:0000256" key="2">
    <source>
        <dbReference type="ARBA" id="ARBA00022606"/>
    </source>
</evidence>
<keyword evidence="8" id="KW-0807">Transducer</keyword>
<keyword evidence="3 9" id="KW-0812">Transmembrane</keyword>
<evidence type="ECO:0000256" key="3">
    <source>
        <dbReference type="ARBA" id="ARBA00022692"/>
    </source>
</evidence>
<dbReference type="GO" id="GO:0007165">
    <property type="term" value="P:signal transduction"/>
    <property type="evidence" value="ECO:0007669"/>
    <property type="project" value="UniProtKB-KW"/>
</dbReference>
<keyword evidence="2" id="KW-0716">Sensory transduction</keyword>
<dbReference type="InterPro" id="IPR004117">
    <property type="entry name" value="7tm6_olfct_rcpt"/>
</dbReference>
<proteinExistence type="predicted"/>
<keyword evidence="6 9" id="KW-0472">Membrane</keyword>
<keyword evidence="4" id="KW-0552">Olfaction</keyword>
<dbReference type="EMBL" id="HBUF01101455">
    <property type="protein sequence ID" value="CAG6638148.1"/>
    <property type="molecule type" value="Transcribed_RNA"/>
</dbReference>
<evidence type="ECO:0000256" key="9">
    <source>
        <dbReference type="SAM" id="Phobius"/>
    </source>
</evidence>
<feature type="transmembrane region" description="Helical" evidence="9">
    <location>
        <begin position="104"/>
        <end position="123"/>
    </location>
</feature>
<evidence type="ECO:0000256" key="4">
    <source>
        <dbReference type="ARBA" id="ARBA00022725"/>
    </source>
</evidence>
<comment type="subcellular location">
    <subcellularLocation>
        <location evidence="1">Membrane</location>
        <topology evidence="1">Multi-pass membrane protein</topology>
    </subcellularLocation>
</comment>
<keyword evidence="7" id="KW-0675">Receptor</keyword>
<name>A0A8D8VXG4_9HEMI</name>
<evidence type="ECO:0000256" key="5">
    <source>
        <dbReference type="ARBA" id="ARBA00022989"/>
    </source>
</evidence>
<evidence type="ECO:0000256" key="8">
    <source>
        <dbReference type="ARBA" id="ARBA00023224"/>
    </source>
</evidence>
<feature type="transmembrane region" description="Helical" evidence="9">
    <location>
        <begin position="7"/>
        <end position="31"/>
    </location>
</feature>
<dbReference type="GO" id="GO:0016020">
    <property type="term" value="C:membrane"/>
    <property type="evidence" value="ECO:0007669"/>
    <property type="project" value="UniProtKB-SubCell"/>
</dbReference>
<keyword evidence="5 9" id="KW-1133">Transmembrane helix</keyword>
<dbReference type="GO" id="GO:0005549">
    <property type="term" value="F:odorant binding"/>
    <property type="evidence" value="ECO:0007669"/>
    <property type="project" value="InterPro"/>
</dbReference>
<evidence type="ECO:0000313" key="10">
    <source>
        <dbReference type="EMBL" id="CAG6638148.1"/>
    </source>
</evidence>
<evidence type="ECO:0000256" key="6">
    <source>
        <dbReference type="ARBA" id="ARBA00023136"/>
    </source>
</evidence>
<organism evidence="10">
    <name type="scientific">Cacopsylla melanoneura</name>
    <dbReference type="NCBI Taxonomy" id="428564"/>
    <lineage>
        <taxon>Eukaryota</taxon>
        <taxon>Metazoa</taxon>
        <taxon>Ecdysozoa</taxon>
        <taxon>Arthropoda</taxon>
        <taxon>Hexapoda</taxon>
        <taxon>Insecta</taxon>
        <taxon>Pterygota</taxon>
        <taxon>Neoptera</taxon>
        <taxon>Paraneoptera</taxon>
        <taxon>Hemiptera</taxon>
        <taxon>Sternorrhyncha</taxon>
        <taxon>Psylloidea</taxon>
        <taxon>Psyllidae</taxon>
        <taxon>Psyllinae</taxon>
        <taxon>Cacopsylla</taxon>
    </lineage>
</organism>
<sequence length="139" mass="16328">MNQYHQLMSSLTCLTVIPFLIALILSFYQLAYLKHLPWFYCVKVLIEFLFLVGGMCHISTQSELLNHCNEMIERAIYQSHWYKGSPKLKQNLLLILQNARTPKYFRFLSGLAEVKFTFMVVVFKKAFSFLNFMNITGQL</sequence>